<name>A0A2P2PET5_RHIMU</name>
<feature type="transmembrane region" description="Helical" evidence="1">
    <location>
        <begin position="59"/>
        <end position="79"/>
    </location>
</feature>
<accession>A0A2P2PET5</accession>
<evidence type="ECO:0000256" key="1">
    <source>
        <dbReference type="SAM" id="Phobius"/>
    </source>
</evidence>
<sequence length="98" mass="11545">MVIWFGNFSLDSGVVHFRLFAILVAAIHEHLLACFVYYIVFFFPLLLLKLKRLQEMQNVGKFILVFLAFFFREMVGYAWHECCYSFICVAKVLGCYDL</sequence>
<feature type="transmembrane region" description="Helical" evidence="1">
    <location>
        <begin position="20"/>
        <end position="47"/>
    </location>
</feature>
<protein>
    <submittedName>
        <fullName evidence="2">Uncharacterized protein</fullName>
    </submittedName>
</protein>
<dbReference type="EMBL" id="GGEC01072750">
    <property type="protein sequence ID" value="MBX53234.1"/>
    <property type="molecule type" value="Transcribed_RNA"/>
</dbReference>
<reference evidence="2" key="1">
    <citation type="submission" date="2018-02" db="EMBL/GenBank/DDBJ databases">
        <title>Rhizophora mucronata_Transcriptome.</title>
        <authorList>
            <person name="Meera S.P."/>
            <person name="Sreeshan A."/>
            <person name="Augustine A."/>
        </authorList>
    </citation>
    <scope>NUCLEOTIDE SEQUENCE</scope>
    <source>
        <tissue evidence="2">Leaf</tissue>
    </source>
</reference>
<dbReference type="AlphaFoldDB" id="A0A2P2PET5"/>
<keyword evidence="1" id="KW-0472">Membrane</keyword>
<proteinExistence type="predicted"/>
<keyword evidence="1" id="KW-1133">Transmembrane helix</keyword>
<organism evidence="2">
    <name type="scientific">Rhizophora mucronata</name>
    <name type="common">Asiatic mangrove</name>
    <dbReference type="NCBI Taxonomy" id="61149"/>
    <lineage>
        <taxon>Eukaryota</taxon>
        <taxon>Viridiplantae</taxon>
        <taxon>Streptophyta</taxon>
        <taxon>Embryophyta</taxon>
        <taxon>Tracheophyta</taxon>
        <taxon>Spermatophyta</taxon>
        <taxon>Magnoliopsida</taxon>
        <taxon>eudicotyledons</taxon>
        <taxon>Gunneridae</taxon>
        <taxon>Pentapetalae</taxon>
        <taxon>rosids</taxon>
        <taxon>fabids</taxon>
        <taxon>Malpighiales</taxon>
        <taxon>Rhizophoraceae</taxon>
        <taxon>Rhizophora</taxon>
    </lineage>
</organism>
<keyword evidence="1" id="KW-0812">Transmembrane</keyword>
<evidence type="ECO:0000313" key="2">
    <source>
        <dbReference type="EMBL" id="MBX53234.1"/>
    </source>
</evidence>